<dbReference type="Proteomes" id="UP001500305">
    <property type="component" value="Unassembled WGS sequence"/>
</dbReference>
<protein>
    <submittedName>
        <fullName evidence="6">ABC transporter ATP-binding protein</fullName>
    </submittedName>
</protein>
<dbReference type="InterPro" id="IPR027417">
    <property type="entry name" value="P-loop_NTPase"/>
</dbReference>
<evidence type="ECO:0000313" key="7">
    <source>
        <dbReference type="Proteomes" id="UP001500305"/>
    </source>
</evidence>
<feature type="domain" description="ABC transporter" evidence="5">
    <location>
        <begin position="20"/>
        <end position="249"/>
    </location>
</feature>
<dbReference type="InterPro" id="IPR017871">
    <property type="entry name" value="ABC_transporter-like_CS"/>
</dbReference>
<dbReference type="PROSITE" id="PS50893">
    <property type="entry name" value="ABC_TRANSPORTER_2"/>
    <property type="match status" value="1"/>
</dbReference>
<keyword evidence="2" id="KW-0813">Transport</keyword>
<dbReference type="InterPro" id="IPR003439">
    <property type="entry name" value="ABC_transporter-like_ATP-bd"/>
</dbReference>
<sequence length="314" mass="33633">MPHPITTAWQPSPTAADTVLELSDITKVHRGGKRAVDGVTLRLGPGMLGLLGPNGAGKSSLLGIASTATRPTSGQLRFAGNDALAHPDLLRRSLGYLPQDFGVYPNLTSREFLGYLAAAKGVAARAARTRIDELLELVNLTEAVRRPLRAYSGGMLRRVGIAQALLADPRVVIVDEPTAGLDPQERVRVRNLLSSLATDRVVIFSTHIVSDIESVAGDIAIMTQGRLRRRGTPDELLRELAGQVWEVVVGPAEVAAVQARHLVSRQVRTADGVRVRLLAPAPPYPGAVQVAPGLEETYLAVVNQQADQTTWAVR</sequence>
<dbReference type="EMBL" id="BAAATR010000002">
    <property type="protein sequence ID" value="GAA2229204.1"/>
    <property type="molecule type" value="Genomic_DNA"/>
</dbReference>
<evidence type="ECO:0000313" key="6">
    <source>
        <dbReference type="EMBL" id="GAA2229204.1"/>
    </source>
</evidence>
<reference evidence="6 7" key="1">
    <citation type="journal article" date="2019" name="Int. J. Syst. Evol. Microbiol.">
        <title>The Global Catalogue of Microorganisms (GCM) 10K type strain sequencing project: providing services to taxonomists for standard genome sequencing and annotation.</title>
        <authorList>
            <consortium name="The Broad Institute Genomics Platform"/>
            <consortium name="The Broad Institute Genome Sequencing Center for Infectious Disease"/>
            <person name="Wu L."/>
            <person name="Ma J."/>
        </authorList>
    </citation>
    <scope>NUCLEOTIDE SEQUENCE [LARGE SCALE GENOMIC DNA]</scope>
    <source>
        <strain evidence="6 7">JCM 7356</strain>
    </source>
</reference>
<dbReference type="PANTHER" id="PTHR43335:SF2">
    <property type="entry name" value="ABC TRANSPORTER, ATP-BINDING PROTEIN"/>
    <property type="match status" value="1"/>
</dbReference>
<evidence type="ECO:0000256" key="1">
    <source>
        <dbReference type="ARBA" id="ARBA00005417"/>
    </source>
</evidence>
<keyword evidence="7" id="KW-1185">Reference proteome</keyword>
<evidence type="ECO:0000256" key="3">
    <source>
        <dbReference type="ARBA" id="ARBA00022741"/>
    </source>
</evidence>
<proteinExistence type="inferred from homology"/>
<keyword evidence="3" id="KW-0547">Nucleotide-binding</keyword>
<dbReference type="PANTHER" id="PTHR43335">
    <property type="entry name" value="ABC TRANSPORTER, ATP-BINDING PROTEIN"/>
    <property type="match status" value="1"/>
</dbReference>
<dbReference type="PROSITE" id="PS00211">
    <property type="entry name" value="ABC_TRANSPORTER_1"/>
    <property type="match status" value="1"/>
</dbReference>
<organism evidence="6 7">
    <name type="scientific">Kitasatospora cystarginea</name>
    <dbReference type="NCBI Taxonomy" id="58350"/>
    <lineage>
        <taxon>Bacteria</taxon>
        <taxon>Bacillati</taxon>
        <taxon>Actinomycetota</taxon>
        <taxon>Actinomycetes</taxon>
        <taxon>Kitasatosporales</taxon>
        <taxon>Streptomycetaceae</taxon>
        <taxon>Kitasatospora</taxon>
    </lineage>
</organism>
<dbReference type="Gene3D" id="3.40.50.300">
    <property type="entry name" value="P-loop containing nucleotide triphosphate hydrolases"/>
    <property type="match status" value="1"/>
</dbReference>
<dbReference type="Pfam" id="PF00005">
    <property type="entry name" value="ABC_tran"/>
    <property type="match status" value="1"/>
</dbReference>
<name>A0ABN3DER1_9ACTN</name>
<comment type="caution">
    <text evidence="6">The sequence shown here is derived from an EMBL/GenBank/DDBJ whole genome shotgun (WGS) entry which is preliminary data.</text>
</comment>
<evidence type="ECO:0000256" key="2">
    <source>
        <dbReference type="ARBA" id="ARBA00022448"/>
    </source>
</evidence>
<dbReference type="GO" id="GO:0005524">
    <property type="term" value="F:ATP binding"/>
    <property type="evidence" value="ECO:0007669"/>
    <property type="project" value="UniProtKB-KW"/>
</dbReference>
<evidence type="ECO:0000256" key="4">
    <source>
        <dbReference type="ARBA" id="ARBA00022840"/>
    </source>
</evidence>
<comment type="similarity">
    <text evidence="1">Belongs to the ABC transporter superfamily.</text>
</comment>
<dbReference type="SUPFAM" id="SSF52540">
    <property type="entry name" value="P-loop containing nucleoside triphosphate hydrolases"/>
    <property type="match status" value="1"/>
</dbReference>
<dbReference type="InterPro" id="IPR003593">
    <property type="entry name" value="AAA+_ATPase"/>
</dbReference>
<dbReference type="SMART" id="SM00382">
    <property type="entry name" value="AAA"/>
    <property type="match status" value="1"/>
</dbReference>
<evidence type="ECO:0000259" key="5">
    <source>
        <dbReference type="PROSITE" id="PS50893"/>
    </source>
</evidence>
<keyword evidence="4 6" id="KW-0067">ATP-binding</keyword>
<accession>A0ABN3DER1</accession>
<gene>
    <name evidence="6" type="ORF">GCM10010430_06360</name>
</gene>